<dbReference type="EMBL" id="CP030053">
    <property type="protein sequence ID" value="QAU46167.1"/>
    <property type="molecule type" value="Genomic_DNA"/>
</dbReference>
<evidence type="ECO:0000313" key="2">
    <source>
        <dbReference type="EMBL" id="RXH15430.1"/>
    </source>
</evidence>
<dbReference type="RefSeq" id="WP_128950940.1">
    <property type="nucleotide sequence ID" value="NZ_CP030053.1"/>
</dbReference>
<name>A0AAE6C849_9BRAD</name>
<organism evidence="1 3">
    <name type="scientific">Bradyrhizobium guangzhouense</name>
    <dbReference type="NCBI Taxonomy" id="1325095"/>
    <lineage>
        <taxon>Bacteria</taxon>
        <taxon>Pseudomonadati</taxon>
        <taxon>Pseudomonadota</taxon>
        <taxon>Alphaproteobacteria</taxon>
        <taxon>Hyphomicrobiales</taxon>
        <taxon>Nitrobacteraceae</taxon>
        <taxon>Bradyrhizobium</taxon>
    </lineage>
</organism>
<gene>
    <name evidence="2" type="ORF">EAS56_09345</name>
    <name evidence="1" type="ORF">XH91_12875</name>
</gene>
<accession>A0AAE6C849</accession>
<proteinExistence type="predicted"/>
<dbReference type="Proteomes" id="UP000288972">
    <property type="component" value="Chromosome"/>
</dbReference>
<reference evidence="1 3" key="1">
    <citation type="submission" date="2018-06" db="EMBL/GenBank/DDBJ databases">
        <title>Comparative genomics of rhizobia nodulating Arachis hypogaea in China.</title>
        <authorList>
            <person name="Li Y."/>
        </authorList>
    </citation>
    <scope>NUCLEOTIDE SEQUENCE [LARGE SCALE GENOMIC DNA]</scope>
    <source>
        <strain evidence="1 3">CCBAU 51670</strain>
    </source>
</reference>
<dbReference type="KEGG" id="bgz:XH91_12875"/>
<dbReference type="EMBL" id="RDQZ01000005">
    <property type="protein sequence ID" value="RXH15430.1"/>
    <property type="molecule type" value="Genomic_DNA"/>
</dbReference>
<dbReference type="AlphaFoldDB" id="A0AAE6C849"/>
<protein>
    <submittedName>
        <fullName evidence="1">Uncharacterized protein</fullName>
    </submittedName>
</protein>
<dbReference type="Proteomes" id="UP000290401">
    <property type="component" value="Unassembled WGS sequence"/>
</dbReference>
<reference evidence="2 4" key="2">
    <citation type="submission" date="2018-10" db="EMBL/GenBank/DDBJ databases">
        <title>Bradyrhizobium sp. nov., effective nodules isolated from peanut in China.</title>
        <authorList>
            <person name="Li Y."/>
        </authorList>
    </citation>
    <scope>NUCLEOTIDE SEQUENCE [LARGE SCALE GENOMIC DNA]</scope>
    <source>
        <strain evidence="2 4">CCBAU 53426</strain>
    </source>
</reference>
<evidence type="ECO:0000313" key="4">
    <source>
        <dbReference type="Proteomes" id="UP000290401"/>
    </source>
</evidence>
<evidence type="ECO:0000313" key="1">
    <source>
        <dbReference type="EMBL" id="QAU46167.1"/>
    </source>
</evidence>
<sequence length="71" mass="8034">MSQTTDQFANITPSATPTEAELEAWAKLPRDEQVRRYQALFAQPDCNTFTSDTPDDILAVARQRVAQRRHG</sequence>
<evidence type="ECO:0000313" key="3">
    <source>
        <dbReference type="Proteomes" id="UP000288972"/>
    </source>
</evidence>
<keyword evidence="4" id="KW-1185">Reference proteome</keyword>